<evidence type="ECO:0000256" key="9">
    <source>
        <dbReference type="ARBA" id="ARBA00023125"/>
    </source>
</evidence>
<evidence type="ECO:0000256" key="13">
    <source>
        <dbReference type="NCBIfam" id="TIGR00665"/>
    </source>
</evidence>
<comment type="caution">
    <text evidence="16">The sequence shown here is derived from an EMBL/GenBank/DDBJ whole genome shotgun (WGS) entry which is preliminary data.</text>
</comment>
<dbReference type="SMART" id="SM00382">
    <property type="entry name" value="AAA"/>
    <property type="match status" value="1"/>
</dbReference>
<dbReference type="SUPFAM" id="SSF48024">
    <property type="entry name" value="N-terminal domain of DnaB helicase"/>
    <property type="match status" value="1"/>
</dbReference>
<evidence type="ECO:0000256" key="2">
    <source>
        <dbReference type="ARBA" id="ARBA00011643"/>
    </source>
</evidence>
<evidence type="ECO:0000256" key="1">
    <source>
        <dbReference type="ARBA" id="ARBA00008428"/>
    </source>
</evidence>
<organism evidence="16 17">
    <name type="scientific">Rhizobium mongolense USDA 1844</name>
    <dbReference type="NCBI Taxonomy" id="1079460"/>
    <lineage>
        <taxon>Bacteria</taxon>
        <taxon>Pseudomonadati</taxon>
        <taxon>Pseudomonadota</taxon>
        <taxon>Alphaproteobacteria</taxon>
        <taxon>Hyphomicrobiales</taxon>
        <taxon>Rhizobiaceae</taxon>
        <taxon>Rhizobium/Agrobacterium group</taxon>
        <taxon>Rhizobium</taxon>
    </lineage>
</organism>
<keyword evidence="5 14" id="KW-0547">Nucleotide-binding</keyword>
<dbReference type="GO" id="GO:0043139">
    <property type="term" value="F:5'-3' DNA helicase activity"/>
    <property type="evidence" value="ECO:0007669"/>
    <property type="project" value="UniProtKB-EC"/>
</dbReference>
<dbReference type="GO" id="GO:0003677">
    <property type="term" value="F:DNA binding"/>
    <property type="evidence" value="ECO:0007669"/>
    <property type="project" value="UniProtKB-UniRule"/>
</dbReference>
<dbReference type="InterPro" id="IPR016136">
    <property type="entry name" value="DNA_helicase_N/primase_C"/>
</dbReference>
<evidence type="ECO:0000256" key="3">
    <source>
        <dbReference type="ARBA" id="ARBA00022515"/>
    </source>
</evidence>
<dbReference type="CDD" id="cd00984">
    <property type="entry name" value="DnaB_C"/>
    <property type="match status" value="1"/>
</dbReference>
<dbReference type="InterPro" id="IPR003593">
    <property type="entry name" value="AAA+_ATPase"/>
</dbReference>
<dbReference type="GO" id="GO:0006269">
    <property type="term" value="P:DNA replication, synthesis of primer"/>
    <property type="evidence" value="ECO:0007669"/>
    <property type="project" value="UniProtKB-UniRule"/>
</dbReference>
<dbReference type="GO" id="GO:1990077">
    <property type="term" value="C:primosome complex"/>
    <property type="evidence" value="ECO:0007669"/>
    <property type="project" value="UniProtKB-UniRule"/>
</dbReference>
<keyword evidence="4 14" id="KW-0235">DNA replication</keyword>
<dbReference type="PANTHER" id="PTHR30153:SF2">
    <property type="entry name" value="REPLICATIVE DNA HELICASE"/>
    <property type="match status" value="1"/>
</dbReference>
<evidence type="ECO:0000256" key="10">
    <source>
        <dbReference type="ARBA" id="ARBA00023235"/>
    </source>
</evidence>
<dbReference type="InterPro" id="IPR007694">
    <property type="entry name" value="DNA_helicase_DnaB-like_C"/>
</dbReference>
<dbReference type="AlphaFoldDB" id="A0A559SQC7"/>
<dbReference type="SUPFAM" id="SSF52540">
    <property type="entry name" value="P-loop containing nucleoside triphosphate hydrolases"/>
    <property type="match status" value="1"/>
</dbReference>
<evidence type="ECO:0000259" key="15">
    <source>
        <dbReference type="PROSITE" id="PS51199"/>
    </source>
</evidence>
<reference evidence="16 17" key="1">
    <citation type="submission" date="2019-06" db="EMBL/GenBank/DDBJ databases">
        <title>Pac Bio to generate improved reference genome sequences for organisms with transposon mutant libraries (support for FEBA project).</title>
        <authorList>
            <person name="Blow M."/>
        </authorList>
    </citation>
    <scope>NUCLEOTIDE SEQUENCE [LARGE SCALE GENOMIC DNA]</scope>
    <source>
        <strain evidence="16 17">USDA 1844</strain>
    </source>
</reference>
<evidence type="ECO:0000256" key="11">
    <source>
        <dbReference type="ARBA" id="ARBA00044932"/>
    </source>
</evidence>
<dbReference type="InterPro" id="IPR007693">
    <property type="entry name" value="DNA_helicase_DnaB-like_N"/>
</dbReference>
<keyword evidence="9 14" id="KW-0238">DNA-binding</keyword>
<evidence type="ECO:0000256" key="12">
    <source>
        <dbReference type="ARBA" id="ARBA00048954"/>
    </source>
</evidence>
<dbReference type="GO" id="GO:0016887">
    <property type="term" value="F:ATP hydrolysis activity"/>
    <property type="evidence" value="ECO:0007669"/>
    <property type="project" value="RHEA"/>
</dbReference>
<evidence type="ECO:0000256" key="4">
    <source>
        <dbReference type="ARBA" id="ARBA00022705"/>
    </source>
</evidence>
<evidence type="ECO:0000313" key="16">
    <source>
        <dbReference type="EMBL" id="TVZ64570.1"/>
    </source>
</evidence>
<comment type="catalytic activity">
    <reaction evidence="12 14">
        <text>ATP + H2O = ADP + phosphate + H(+)</text>
        <dbReference type="Rhea" id="RHEA:13065"/>
        <dbReference type="ChEBI" id="CHEBI:15377"/>
        <dbReference type="ChEBI" id="CHEBI:15378"/>
        <dbReference type="ChEBI" id="CHEBI:30616"/>
        <dbReference type="ChEBI" id="CHEBI:43474"/>
        <dbReference type="ChEBI" id="CHEBI:456216"/>
        <dbReference type="EC" id="5.6.2.3"/>
    </reaction>
</comment>
<feature type="domain" description="SF4 helicase" evidence="15">
    <location>
        <begin position="255"/>
        <end position="553"/>
    </location>
</feature>
<comment type="subunit">
    <text evidence="2">Homohexamer.</text>
</comment>
<dbReference type="PROSITE" id="PS51199">
    <property type="entry name" value="SF4_HELICASE"/>
    <property type="match status" value="1"/>
</dbReference>
<dbReference type="Gene3D" id="1.10.860.10">
    <property type="entry name" value="DNAb Helicase, Chain A"/>
    <property type="match status" value="1"/>
</dbReference>
<accession>A0A559SQC7</accession>
<dbReference type="InterPro" id="IPR036185">
    <property type="entry name" value="DNA_heli_DnaB-like_N_sf"/>
</dbReference>
<comment type="similarity">
    <text evidence="1 14">Belongs to the helicase family. DnaB subfamily.</text>
</comment>
<keyword evidence="7 14" id="KW-0347">Helicase</keyword>
<evidence type="ECO:0000256" key="5">
    <source>
        <dbReference type="ARBA" id="ARBA00022741"/>
    </source>
</evidence>
<keyword evidence="8 14" id="KW-0067">ATP-binding</keyword>
<keyword evidence="3 14" id="KW-0639">Primosome</keyword>
<dbReference type="EMBL" id="VISO01000003">
    <property type="protein sequence ID" value="TVZ64570.1"/>
    <property type="molecule type" value="Genomic_DNA"/>
</dbReference>
<keyword evidence="6 14" id="KW-0378">Hydrolase</keyword>
<dbReference type="GO" id="GO:0005524">
    <property type="term" value="F:ATP binding"/>
    <property type="evidence" value="ECO:0007669"/>
    <property type="project" value="UniProtKB-UniRule"/>
</dbReference>
<protein>
    <recommendedName>
        <fullName evidence="13 14">Replicative DNA helicase</fullName>
        <ecNumber evidence="13 14">5.6.2.3</ecNumber>
    </recommendedName>
</protein>
<proteinExistence type="inferred from homology"/>
<dbReference type="Pfam" id="PF03796">
    <property type="entry name" value="DnaB_C"/>
    <property type="match status" value="1"/>
</dbReference>
<evidence type="ECO:0000256" key="14">
    <source>
        <dbReference type="RuleBase" id="RU362085"/>
    </source>
</evidence>
<dbReference type="GO" id="GO:0005829">
    <property type="term" value="C:cytosol"/>
    <property type="evidence" value="ECO:0007669"/>
    <property type="project" value="TreeGrafter"/>
</dbReference>
<dbReference type="Pfam" id="PF00772">
    <property type="entry name" value="DnaB"/>
    <property type="match status" value="1"/>
</dbReference>
<dbReference type="PANTHER" id="PTHR30153">
    <property type="entry name" value="REPLICATIVE DNA HELICASE DNAB"/>
    <property type="match status" value="1"/>
</dbReference>
<dbReference type="InterPro" id="IPR007692">
    <property type="entry name" value="DNA_helicase_DnaB"/>
</dbReference>
<gene>
    <name evidence="16" type="ORF">BCL32_4829</name>
</gene>
<dbReference type="EC" id="5.6.2.3" evidence="13 14"/>
<dbReference type="InterPro" id="IPR027417">
    <property type="entry name" value="P-loop_NTPase"/>
</dbReference>
<dbReference type="Gene3D" id="3.40.50.300">
    <property type="entry name" value="P-loop containing nucleotide triphosphate hydrolases"/>
    <property type="match status" value="1"/>
</dbReference>
<sequence>MPCPQGDIGNIFSLAAISAVEKSNNVQSVTDFTTGPRLLLSCTCICLGEPSNPGTEKTERIKMNDAARKITAVAAAEQHYREAPNNIEAEQALLGAILMNNDAYYRVSDFLKPIHLYEPLHRKIFEVAGDIIRMGKIANPVTIKTFLKADEKVGDMTVSEYLARLAREAVTIINAEDYGRAIYDLALRRALITIGEDMVNIAYDAPLDMPPQTQIEDTERRLFELAENGRYDGGFQAFNDAVALAIDMAAVAKERDGGLSGISTGIHSLDSKMGGLQRSDLIILAGRPGMGKTSLATNIAYNIAAAYEGEVQSDGSMKAKNGGVVGFYSLEMSSEQLATRIISEQTEVSSSKIRRGDINDADFEKLVACSMMMQKVPLYIDQTGGISIAQLAARARRLKRQRGLDVLVVDYVQLMTGSGKSNENRVQEITQITTGLKALGKELNVPIIALSQLSRQVESRDDKRPQLSDLRESGSIEQDADVVLFVFREEYYVKNMEPRDPADPKYAEWEALFDKVKGTADVIIAKQRHGPTGTVKLAFQAEFTRFADLADPSFIQYEEH</sequence>
<evidence type="ECO:0000256" key="8">
    <source>
        <dbReference type="ARBA" id="ARBA00022840"/>
    </source>
</evidence>
<evidence type="ECO:0000256" key="6">
    <source>
        <dbReference type="ARBA" id="ARBA00022801"/>
    </source>
</evidence>
<dbReference type="NCBIfam" id="TIGR00665">
    <property type="entry name" value="DnaB"/>
    <property type="match status" value="1"/>
</dbReference>
<evidence type="ECO:0000256" key="7">
    <source>
        <dbReference type="ARBA" id="ARBA00022806"/>
    </source>
</evidence>
<dbReference type="NCBIfam" id="NF006606">
    <property type="entry name" value="PRK09165.1"/>
    <property type="match status" value="1"/>
</dbReference>
<dbReference type="Proteomes" id="UP000319824">
    <property type="component" value="Unassembled WGS sequence"/>
</dbReference>
<comment type="function">
    <text evidence="11 14">The main replicative DNA helicase, it participates in initiation and elongation during chromosome replication. Travels ahead of the DNA replisome, separating dsDNA into templates for DNA synthesis. A processive ATP-dependent 5'-3' DNA helicase it has DNA-dependent ATPase activity.</text>
</comment>
<name>A0A559SQC7_9HYPH</name>
<evidence type="ECO:0000313" key="17">
    <source>
        <dbReference type="Proteomes" id="UP000319824"/>
    </source>
</evidence>
<keyword evidence="10" id="KW-0413">Isomerase</keyword>